<dbReference type="PANTHER" id="PTHR40036">
    <property type="entry name" value="MACROCIN O-METHYLTRANSFERASE"/>
    <property type="match status" value="1"/>
</dbReference>
<dbReference type="Proteomes" id="UP000663877">
    <property type="component" value="Unassembled WGS sequence"/>
</dbReference>
<dbReference type="Gene3D" id="3.40.50.150">
    <property type="entry name" value="Vaccinia Virus protein VP39"/>
    <property type="match status" value="1"/>
</dbReference>
<accession>A0A815NVF2</accession>
<evidence type="ECO:0000313" key="4">
    <source>
        <dbReference type="Proteomes" id="UP000663832"/>
    </source>
</evidence>
<name>A0A815NVF2_9BILA</name>
<evidence type="ECO:0000313" key="5">
    <source>
        <dbReference type="Proteomes" id="UP000663877"/>
    </source>
</evidence>
<dbReference type="AlphaFoldDB" id="A0A815NVF2"/>
<keyword evidence="1" id="KW-1133">Transmembrane helix</keyword>
<dbReference type="Proteomes" id="UP000663832">
    <property type="component" value="Unassembled WGS sequence"/>
</dbReference>
<dbReference type="InterPro" id="IPR029063">
    <property type="entry name" value="SAM-dependent_MTases_sf"/>
</dbReference>
<evidence type="ECO:0000313" key="2">
    <source>
        <dbReference type="EMBL" id="CAF1438921.1"/>
    </source>
</evidence>
<gene>
    <name evidence="2" type="ORF">BJG266_LOCUS39773</name>
    <name evidence="3" type="ORF">QVE165_LOCUS56656</name>
</gene>
<reference evidence="2" key="1">
    <citation type="submission" date="2021-02" db="EMBL/GenBank/DDBJ databases">
        <authorList>
            <person name="Nowell W R."/>
        </authorList>
    </citation>
    <scope>NUCLEOTIDE SEQUENCE</scope>
</reference>
<dbReference type="EMBL" id="CAJNOM010002113">
    <property type="protein sequence ID" value="CAF1626949.1"/>
    <property type="molecule type" value="Genomic_DNA"/>
</dbReference>
<sequence>MFSTRNMNRVQIISYLRKKLLLRYVLIGSLISFEVLYILFKPSITEIETVVKPFVRFSQSSNNLCHRPDGTTFMNNQLQKLDINETDHRSAYINESYALRISYISKNYTTLSEFIENTRIAIMSRRLIPKARTLDIIFHHPPYKDMIKPFCDGLWMEFGVFQGATLSQIAKWKSTYCSNISQLVYGFDTFTGLPTGWRPGYPPGSLSIPNGTKISVPLNAVLVKGLFIDTLPTQLRLLDLEYRCTTPVSFVHIDSDTYSSARDVLFLLGTRFVPGTIIIFDELFNYPSYEKHEIKALFEFLSSSNLRFIPLGATDKILKKPLDDEWVQSFGFVVDFEELS</sequence>
<keyword evidence="4" id="KW-1185">Reference proteome</keyword>
<protein>
    <submittedName>
        <fullName evidence="2">Uncharacterized protein</fullName>
    </submittedName>
</protein>
<feature type="transmembrane region" description="Helical" evidence="1">
    <location>
        <begin position="21"/>
        <end position="40"/>
    </location>
</feature>
<dbReference type="InterPro" id="IPR008884">
    <property type="entry name" value="TylF_MeTrfase"/>
</dbReference>
<organism evidence="2 5">
    <name type="scientific">Adineta steineri</name>
    <dbReference type="NCBI Taxonomy" id="433720"/>
    <lineage>
        <taxon>Eukaryota</taxon>
        <taxon>Metazoa</taxon>
        <taxon>Spiralia</taxon>
        <taxon>Gnathifera</taxon>
        <taxon>Rotifera</taxon>
        <taxon>Eurotatoria</taxon>
        <taxon>Bdelloidea</taxon>
        <taxon>Adinetida</taxon>
        <taxon>Adinetidae</taxon>
        <taxon>Adineta</taxon>
    </lineage>
</organism>
<dbReference type="OrthoDB" id="10265168at2759"/>
<keyword evidence="1" id="KW-0472">Membrane</keyword>
<dbReference type="EMBL" id="CAJNOI010001785">
    <property type="protein sequence ID" value="CAF1438921.1"/>
    <property type="molecule type" value="Genomic_DNA"/>
</dbReference>
<comment type="caution">
    <text evidence="2">The sequence shown here is derived from an EMBL/GenBank/DDBJ whole genome shotgun (WGS) entry which is preliminary data.</text>
</comment>
<evidence type="ECO:0000313" key="3">
    <source>
        <dbReference type="EMBL" id="CAF1626949.1"/>
    </source>
</evidence>
<dbReference type="PANTHER" id="PTHR40036:SF1">
    <property type="entry name" value="MACROCIN O-METHYLTRANSFERASE"/>
    <property type="match status" value="1"/>
</dbReference>
<keyword evidence="1" id="KW-0812">Transmembrane</keyword>
<proteinExistence type="predicted"/>
<evidence type="ECO:0000256" key="1">
    <source>
        <dbReference type="SAM" id="Phobius"/>
    </source>
</evidence>